<accession>A0AA88YT50</accession>
<sequence length="766" mass="88201">MASALPDVENPPTHSLAAFQILDENLVSKSMIQFHASLVEELLFFMNSACIVSQPYSTFLMTGSFADGLSNTLLLSGVKADIDIMDVRHFMRAIPTLEDYVDDQSLCQFLMEKIPENPAYAKLRLTSLGNNPYNVPFSYNGTLVQTQNGMQYLSSSEIKILTKMAFMGCTTTNTFTMADHISSMTVTGPATSTDYQNLNFGMQNGFSLDKMDQVFSIPCPTWPDVASEWVRRQRIYNWPSGAVIRRISSKGCYLVPKSRSESRTKNLNWAISFSHVEPLLIHSMNDVMIKTYSLLKLIQKSVLQTELDDIISSYIIKTALFWEVEESDIAQWKPEELLHCVRRCLRRARDWFAGNFAPHYFIRDQNLLHLPLAPSTREKAIGCLNSTVCNLDILFQDMMPFRKALQVRSMIEINDKYHDTDTSRTRNRLKENIEKVKYPLFLILNSLIVPFLVGSFIGRHSVFSWTLFESFVETISRIFKNQTPTVPRVLILSSLLQKHILLELVNCGNDSGTNKTKYRGIKLSSKISRLSRVTFPVLSMSNLIVSVIRYIYLCDCQRVEKAILDITQMLCHSRLLRIDYANHKRIIEELCGSPFQQFLSLYNEDSRKQEPVIVNFEFPLTHIELDLLPPVLKLELECRFNVDMGIDPICRPPSENVLLVDSEALFYFMSFCFYHHFDKNIKKISYLHKLRRLCRCKSVMHLHVALNLLGYCELLMGQHREALATYHRSLCVKSRDRNLRTVSKATPYHVAILLYKCFSDEWSEIH</sequence>
<dbReference type="Pfam" id="PF03281">
    <property type="entry name" value="Mab-21"/>
    <property type="match status" value="1"/>
</dbReference>
<evidence type="ECO:0000256" key="1">
    <source>
        <dbReference type="ARBA" id="ARBA00008307"/>
    </source>
</evidence>
<keyword evidence="5" id="KW-1185">Reference proteome</keyword>
<proteinExistence type="inferred from homology"/>
<comment type="similarity">
    <text evidence="1">Belongs to the mab-21 family.</text>
</comment>
<evidence type="ECO:0000313" key="4">
    <source>
        <dbReference type="EMBL" id="KAK3106616.1"/>
    </source>
</evidence>
<evidence type="ECO:0000259" key="3">
    <source>
        <dbReference type="Pfam" id="PF20266"/>
    </source>
</evidence>
<dbReference type="Gene3D" id="1.10.1410.40">
    <property type="match status" value="1"/>
</dbReference>
<dbReference type="AlphaFoldDB" id="A0AA88YT50"/>
<dbReference type="EMBL" id="VSWD01000003">
    <property type="protein sequence ID" value="KAK3106616.1"/>
    <property type="molecule type" value="Genomic_DNA"/>
</dbReference>
<dbReference type="Proteomes" id="UP001186944">
    <property type="component" value="Unassembled WGS sequence"/>
</dbReference>
<comment type="caution">
    <text evidence="4">The sequence shown here is derived from an EMBL/GenBank/DDBJ whole genome shotgun (WGS) entry which is preliminary data.</text>
</comment>
<feature type="domain" description="Mab-21-like nucleotidyltransferase" evidence="2">
    <location>
        <begin position="116"/>
        <end position="282"/>
    </location>
</feature>
<dbReference type="PANTHER" id="PTHR10656">
    <property type="entry name" value="CELL FATE DETERMINING PROTEIN MAB21-RELATED"/>
    <property type="match status" value="1"/>
</dbReference>
<organism evidence="4 5">
    <name type="scientific">Pinctada imbricata</name>
    <name type="common">Atlantic pearl-oyster</name>
    <name type="synonym">Pinctada martensii</name>
    <dbReference type="NCBI Taxonomy" id="66713"/>
    <lineage>
        <taxon>Eukaryota</taxon>
        <taxon>Metazoa</taxon>
        <taxon>Spiralia</taxon>
        <taxon>Lophotrochozoa</taxon>
        <taxon>Mollusca</taxon>
        <taxon>Bivalvia</taxon>
        <taxon>Autobranchia</taxon>
        <taxon>Pteriomorphia</taxon>
        <taxon>Pterioida</taxon>
        <taxon>Pterioidea</taxon>
        <taxon>Pteriidae</taxon>
        <taxon>Pinctada</taxon>
    </lineage>
</organism>
<protein>
    <submittedName>
        <fullName evidence="4">Uncharacterized protein</fullName>
    </submittedName>
</protein>
<evidence type="ECO:0000313" key="5">
    <source>
        <dbReference type="Proteomes" id="UP001186944"/>
    </source>
</evidence>
<dbReference type="InterPro" id="IPR046906">
    <property type="entry name" value="Mab-21_HhH/H2TH-like"/>
</dbReference>
<gene>
    <name evidence="4" type="ORF">FSP39_023729</name>
</gene>
<dbReference type="InterPro" id="IPR024810">
    <property type="entry name" value="MAB21L/cGLR"/>
</dbReference>
<dbReference type="PANTHER" id="PTHR10656:SF69">
    <property type="entry name" value="MAB-21-LIKE HHH_H2TH-LIKE DOMAIN-CONTAINING PROTEIN"/>
    <property type="match status" value="1"/>
</dbReference>
<reference evidence="4" key="1">
    <citation type="submission" date="2019-08" db="EMBL/GenBank/DDBJ databases">
        <title>The improved chromosome-level genome for the pearl oyster Pinctada fucata martensii using PacBio sequencing and Hi-C.</title>
        <authorList>
            <person name="Zheng Z."/>
        </authorList>
    </citation>
    <scope>NUCLEOTIDE SEQUENCE</scope>
    <source>
        <strain evidence="4">ZZ-2019</strain>
        <tissue evidence="4">Adductor muscle</tissue>
    </source>
</reference>
<feature type="domain" description="Mab-21-like HhH/H2TH-like" evidence="3">
    <location>
        <begin position="290"/>
        <end position="379"/>
    </location>
</feature>
<evidence type="ECO:0000259" key="2">
    <source>
        <dbReference type="Pfam" id="PF03281"/>
    </source>
</evidence>
<dbReference type="SMART" id="SM01265">
    <property type="entry name" value="Mab-21"/>
    <property type="match status" value="1"/>
</dbReference>
<dbReference type="Pfam" id="PF20266">
    <property type="entry name" value="Mab-21_C"/>
    <property type="match status" value="1"/>
</dbReference>
<name>A0AA88YT50_PINIB</name>
<dbReference type="InterPro" id="IPR046903">
    <property type="entry name" value="Mab-21-like_nuc_Trfase"/>
</dbReference>